<accession>A0ABQ6JEM0</accession>
<dbReference type="EMBL" id="BSUZ01000001">
    <property type="protein sequence ID" value="GMA86608.1"/>
    <property type="molecule type" value="Genomic_DNA"/>
</dbReference>
<name>A0ABQ6JEM0_9ACTN</name>
<keyword evidence="2" id="KW-1185">Reference proteome</keyword>
<gene>
    <name evidence="1" type="ORF">GCM10025868_18580</name>
</gene>
<protein>
    <submittedName>
        <fullName evidence="1">Uncharacterized protein</fullName>
    </submittedName>
</protein>
<reference evidence="2" key="1">
    <citation type="journal article" date="2019" name="Int. J. Syst. Evol. Microbiol.">
        <title>The Global Catalogue of Microorganisms (GCM) 10K type strain sequencing project: providing services to taxonomists for standard genome sequencing and annotation.</title>
        <authorList>
            <consortium name="The Broad Institute Genomics Platform"/>
            <consortium name="The Broad Institute Genome Sequencing Center for Infectious Disease"/>
            <person name="Wu L."/>
            <person name="Ma J."/>
        </authorList>
    </citation>
    <scope>NUCLEOTIDE SEQUENCE [LARGE SCALE GENOMIC DNA]</scope>
    <source>
        <strain evidence="2">NBRC 108730</strain>
    </source>
</reference>
<organism evidence="1 2">
    <name type="scientific">Angustibacter aerolatus</name>
    <dbReference type="NCBI Taxonomy" id="1162965"/>
    <lineage>
        <taxon>Bacteria</taxon>
        <taxon>Bacillati</taxon>
        <taxon>Actinomycetota</taxon>
        <taxon>Actinomycetes</taxon>
        <taxon>Kineosporiales</taxon>
        <taxon>Kineosporiaceae</taxon>
    </lineage>
</organism>
<comment type="caution">
    <text evidence="1">The sequence shown here is derived from an EMBL/GenBank/DDBJ whole genome shotgun (WGS) entry which is preliminary data.</text>
</comment>
<proteinExistence type="predicted"/>
<evidence type="ECO:0000313" key="1">
    <source>
        <dbReference type="EMBL" id="GMA86608.1"/>
    </source>
</evidence>
<dbReference type="Proteomes" id="UP001157017">
    <property type="component" value="Unassembled WGS sequence"/>
</dbReference>
<evidence type="ECO:0000313" key="2">
    <source>
        <dbReference type="Proteomes" id="UP001157017"/>
    </source>
</evidence>
<sequence>MGFTVAIRRAVRSGRSDGVPIEDLGVGGIPYDMTRDDVLRGNRDLLAFCADVLARQPGGG</sequence>